<proteinExistence type="predicted"/>
<dbReference type="OrthoDB" id="9807923at2"/>
<dbReference type="STRING" id="229205.SAMN05444372_11734"/>
<dbReference type="InterPro" id="IPR011256">
    <property type="entry name" value="Reg_factor_effector_dom_sf"/>
</dbReference>
<evidence type="ECO:0000313" key="2">
    <source>
        <dbReference type="Proteomes" id="UP000184020"/>
    </source>
</evidence>
<dbReference type="EMBL" id="FQWF01000017">
    <property type="protein sequence ID" value="SHH13971.1"/>
    <property type="molecule type" value="Genomic_DNA"/>
</dbReference>
<reference evidence="2" key="1">
    <citation type="submission" date="2016-11" db="EMBL/GenBank/DDBJ databases">
        <authorList>
            <person name="Varghese N."/>
            <person name="Submissions S."/>
        </authorList>
    </citation>
    <scope>NUCLEOTIDE SEQUENCE [LARGE SCALE GENOMIC DNA]</scope>
    <source>
        <strain evidence="2">DSM 17659</strain>
    </source>
</reference>
<dbReference type="CDD" id="cd07818">
    <property type="entry name" value="SRPBCC_1"/>
    <property type="match status" value="1"/>
</dbReference>
<dbReference type="Proteomes" id="UP000184020">
    <property type="component" value="Unassembled WGS sequence"/>
</dbReference>
<keyword evidence="2" id="KW-1185">Reference proteome</keyword>
<dbReference type="Gene3D" id="3.20.80.10">
    <property type="entry name" value="Regulatory factor, effector binding domain"/>
    <property type="match status" value="1"/>
</dbReference>
<evidence type="ECO:0000313" key="1">
    <source>
        <dbReference type="EMBL" id="SHH13971.1"/>
    </source>
</evidence>
<dbReference type="SUPFAM" id="SSF55136">
    <property type="entry name" value="Probable bacterial effector-binding domain"/>
    <property type="match status" value="1"/>
</dbReference>
<protein>
    <submittedName>
        <fullName evidence="1">Polyketide cyclase / dehydrase and lipid transport</fullName>
    </submittedName>
</protein>
<gene>
    <name evidence="1" type="ORF">SAMN05444372_11734</name>
</gene>
<dbReference type="Gene3D" id="3.30.530.20">
    <property type="match status" value="1"/>
</dbReference>
<dbReference type="SUPFAM" id="SSF55961">
    <property type="entry name" value="Bet v1-like"/>
    <property type="match status" value="1"/>
</dbReference>
<name>A0A1M5QJE3_9FLAO</name>
<dbReference type="AlphaFoldDB" id="A0A1M5QJE3"/>
<sequence length="373" mass="42131">MRILKYLFLLLLLSFVASTIFIATQKGNFTVERSQIINSPKSNVFNYVNDLKNFVNYSSWIRDDSSSALIYSDKTFGVGAKLSWEGTRGSGDVKTNIVKANDSISQEMNFDGNSSSVFWTFKDTTGGTKVTWKSVGKMNFKMKVYTAFNGGIDRMVGIMLERSLINLNKVLDLEINSFTVKVDGLAIKPGSFYLKQTFTSKIENVTKNSRIVFQKIITFCDKNNIELNGKPFILYHTYNLTTGLTTLSFCIPIKNQIMTSSGSDILAGKLEQFDAIKTTLKGDYMHSQKAIDKTIAYINSNKIELDQSFSHLEILKTSRTENSNPSQWVSELYFPIKPKVIPVRTYFPAARKKIEEIIAPIPAPIKEEEESEF</sequence>
<dbReference type="InterPro" id="IPR023393">
    <property type="entry name" value="START-like_dom_sf"/>
</dbReference>
<accession>A0A1M5QJE3</accession>
<dbReference type="RefSeq" id="WP_073021898.1">
    <property type="nucleotide sequence ID" value="NZ_FQWF01000017.1"/>
</dbReference>
<organism evidence="1 2">
    <name type="scientific">Flavobacterium micromati</name>
    <dbReference type="NCBI Taxonomy" id="229205"/>
    <lineage>
        <taxon>Bacteria</taxon>
        <taxon>Pseudomonadati</taxon>
        <taxon>Bacteroidota</taxon>
        <taxon>Flavobacteriia</taxon>
        <taxon>Flavobacteriales</taxon>
        <taxon>Flavobacteriaceae</taxon>
        <taxon>Flavobacterium</taxon>
    </lineage>
</organism>